<feature type="compositionally biased region" description="Polar residues" evidence="1">
    <location>
        <begin position="51"/>
        <end position="63"/>
    </location>
</feature>
<dbReference type="OMA" id="RNDLYNK"/>
<dbReference type="EMBL" id="CAJJDP010000026">
    <property type="protein sequence ID" value="CAD8152188.1"/>
    <property type="molecule type" value="Genomic_DNA"/>
</dbReference>
<name>A0A8S1TKC8_PAROT</name>
<comment type="caution">
    <text evidence="2">The sequence shown here is derived from an EMBL/GenBank/DDBJ whole genome shotgun (WGS) entry which is preliminary data.</text>
</comment>
<evidence type="ECO:0000256" key="1">
    <source>
        <dbReference type="SAM" id="MobiDB-lite"/>
    </source>
</evidence>
<evidence type="ECO:0000313" key="2">
    <source>
        <dbReference type="EMBL" id="CAD8152188.1"/>
    </source>
</evidence>
<feature type="region of interest" description="Disordered" evidence="1">
    <location>
        <begin position="44"/>
        <end position="71"/>
    </location>
</feature>
<accession>A0A8S1TKC8</accession>
<evidence type="ECO:0000313" key="3">
    <source>
        <dbReference type="Proteomes" id="UP000683925"/>
    </source>
</evidence>
<dbReference type="AlphaFoldDB" id="A0A8S1TKC8"/>
<dbReference type="Proteomes" id="UP000683925">
    <property type="component" value="Unassembled WGS sequence"/>
</dbReference>
<gene>
    <name evidence="2" type="ORF">POCTA_138.1.T0260123</name>
</gene>
<sequence length="145" mass="17196">MKNNKNSYMNQDDVTIMDTAKNQHTYSNVKLFLTNKMINANFVKPQKKRPQSQAINRAYTSNSNDRKTQTEQKSFDLHTWVDFEDQIRRMAIKSFHSSIEPKPKLLKKSIPNQKQQLQAQFKELIKDVLQMNLRNDLYNKLSKFI</sequence>
<dbReference type="OrthoDB" id="294410at2759"/>
<reference evidence="2" key="1">
    <citation type="submission" date="2021-01" db="EMBL/GenBank/DDBJ databases">
        <authorList>
            <consortium name="Genoscope - CEA"/>
            <person name="William W."/>
        </authorList>
    </citation>
    <scope>NUCLEOTIDE SEQUENCE</scope>
</reference>
<keyword evidence="3" id="KW-1185">Reference proteome</keyword>
<proteinExistence type="predicted"/>
<protein>
    <submittedName>
        <fullName evidence="2">Uncharacterized protein</fullName>
    </submittedName>
</protein>
<organism evidence="2 3">
    <name type="scientific">Paramecium octaurelia</name>
    <dbReference type="NCBI Taxonomy" id="43137"/>
    <lineage>
        <taxon>Eukaryota</taxon>
        <taxon>Sar</taxon>
        <taxon>Alveolata</taxon>
        <taxon>Ciliophora</taxon>
        <taxon>Intramacronucleata</taxon>
        <taxon>Oligohymenophorea</taxon>
        <taxon>Peniculida</taxon>
        <taxon>Parameciidae</taxon>
        <taxon>Paramecium</taxon>
    </lineage>
</organism>